<dbReference type="EMBL" id="MK527108">
    <property type="protein sequence ID" value="QGN66781.1"/>
    <property type="molecule type" value="Genomic_DNA"/>
</dbReference>
<organism evidence="1">
    <name type="scientific">Morchella importuna</name>
    <dbReference type="NCBI Taxonomy" id="1174673"/>
    <lineage>
        <taxon>Eukaryota</taxon>
        <taxon>Fungi</taxon>
        <taxon>Dikarya</taxon>
        <taxon>Ascomycota</taxon>
        <taxon>Pezizomycotina</taxon>
        <taxon>Pezizomycetes</taxon>
        <taxon>Pezizales</taxon>
        <taxon>Morchellaceae</taxon>
        <taxon>Morchella</taxon>
    </lineage>
</organism>
<evidence type="ECO:0000313" key="1">
    <source>
        <dbReference type="EMBL" id="QGN66781.1"/>
    </source>
</evidence>
<dbReference type="AlphaFoldDB" id="A0A650AFU6"/>
<gene>
    <name evidence="1" type="primary">orf127</name>
</gene>
<keyword evidence="1" id="KW-0496">Mitochondrion</keyword>
<reference evidence="1" key="1">
    <citation type="submission" date="2019-02" db="EMBL/GenBank/DDBJ databases">
        <title>The largest mitochondrial genome of Morchella importuna (272.2 kb) among fungi reservoir of numerous mitochondrial ORFs, repeatitive sequences and nuclear genome horizontal transfer.</title>
        <authorList>
            <person name="Liu W."/>
            <person name="Bian Y."/>
        </authorList>
    </citation>
    <scope>NUCLEOTIDE SEQUENCE</scope>
</reference>
<name>A0A650AFU6_9PEZI</name>
<protein>
    <submittedName>
        <fullName evidence="1">Uncharacterized protein</fullName>
    </submittedName>
</protein>
<accession>A0A650AFU6</accession>
<dbReference type="GeneID" id="42906104"/>
<dbReference type="RefSeq" id="YP_009722379.1">
    <property type="nucleotide sequence ID" value="NC_045397.1"/>
</dbReference>
<sequence>MRLRLIRMMTLPYGVHVGNCQGQGSVLAPGLTKAPDQGLFFIASEGAQGCCTLRKQHPLGRQPTLSPLPWQGKGLCGGCRRLSHLFPPPHPGPAHEGPMPRLFFLIFFNKKIPKNKRALLFHIYFFF</sequence>
<proteinExistence type="predicted"/>
<geneLocation type="mitochondrion" evidence="1"/>